<protein>
    <submittedName>
        <fullName evidence="1">Uncharacterized protein</fullName>
    </submittedName>
</protein>
<name>A0A1Y2BSH1_9FUNG</name>
<reference evidence="1 2" key="1">
    <citation type="submission" date="2016-07" db="EMBL/GenBank/DDBJ databases">
        <title>Pervasive Adenine N6-methylation of Active Genes in Fungi.</title>
        <authorList>
            <consortium name="DOE Joint Genome Institute"/>
            <person name="Mondo S.J."/>
            <person name="Dannebaum R.O."/>
            <person name="Kuo R.C."/>
            <person name="Labutti K."/>
            <person name="Haridas S."/>
            <person name="Kuo A."/>
            <person name="Salamov A."/>
            <person name="Ahrendt S.R."/>
            <person name="Lipzen A."/>
            <person name="Sullivan W."/>
            <person name="Andreopoulos W.B."/>
            <person name="Clum A."/>
            <person name="Lindquist E."/>
            <person name="Daum C."/>
            <person name="Ramamoorthy G.K."/>
            <person name="Gryganskyi A."/>
            <person name="Culley D."/>
            <person name="Magnuson J.K."/>
            <person name="James T.Y."/>
            <person name="O'Malley M.A."/>
            <person name="Stajich J.E."/>
            <person name="Spatafora J.W."/>
            <person name="Visel A."/>
            <person name="Grigoriev I.V."/>
        </authorList>
    </citation>
    <scope>NUCLEOTIDE SEQUENCE [LARGE SCALE GENOMIC DNA]</scope>
    <source>
        <strain evidence="1 2">JEL800</strain>
    </source>
</reference>
<sequence length="229" mass="24595">EEYWVDYVGKCSDPRRSVVRLLFTPTAGGAKALQVGDCVGYAISEVLTFDLESIKKRVAEGGDVGTIGITIKEVFVGKVASLSSDGTVETIVAQSPQEFGNTLSHLVKSTIDRLLDSLPAGLEESLSIKLNVPAAVLPLDVLDAIRNITSYEPWWKARELAAEDGWMFKVFESFSVARADGADAQIFTAEDLAELLKPVGSSGLPFIGCEGVILKEGSDVFGFLKTDAF</sequence>
<accession>A0A1Y2BSH1</accession>
<feature type="non-terminal residue" evidence="1">
    <location>
        <position position="1"/>
    </location>
</feature>
<dbReference type="Proteomes" id="UP000193642">
    <property type="component" value="Unassembled WGS sequence"/>
</dbReference>
<evidence type="ECO:0000313" key="2">
    <source>
        <dbReference type="Proteomes" id="UP000193642"/>
    </source>
</evidence>
<keyword evidence="2" id="KW-1185">Reference proteome</keyword>
<gene>
    <name evidence="1" type="ORF">BCR33DRAFT_789660</name>
</gene>
<evidence type="ECO:0000313" key="1">
    <source>
        <dbReference type="EMBL" id="ORY37701.1"/>
    </source>
</evidence>
<dbReference type="OrthoDB" id="79507at2759"/>
<organism evidence="1 2">
    <name type="scientific">Rhizoclosmatium globosum</name>
    <dbReference type="NCBI Taxonomy" id="329046"/>
    <lineage>
        <taxon>Eukaryota</taxon>
        <taxon>Fungi</taxon>
        <taxon>Fungi incertae sedis</taxon>
        <taxon>Chytridiomycota</taxon>
        <taxon>Chytridiomycota incertae sedis</taxon>
        <taxon>Chytridiomycetes</taxon>
        <taxon>Chytridiales</taxon>
        <taxon>Chytriomycetaceae</taxon>
        <taxon>Rhizoclosmatium</taxon>
    </lineage>
</organism>
<dbReference type="AlphaFoldDB" id="A0A1Y2BSH1"/>
<dbReference type="EMBL" id="MCGO01000049">
    <property type="protein sequence ID" value="ORY37701.1"/>
    <property type="molecule type" value="Genomic_DNA"/>
</dbReference>
<proteinExistence type="predicted"/>
<comment type="caution">
    <text evidence="1">The sequence shown here is derived from an EMBL/GenBank/DDBJ whole genome shotgun (WGS) entry which is preliminary data.</text>
</comment>